<name>A0A975B7N6_9BACT</name>
<evidence type="ECO:0000313" key="2">
    <source>
        <dbReference type="Proteomes" id="UP000663720"/>
    </source>
</evidence>
<gene>
    <name evidence="1" type="ORF">dnl_27380</name>
</gene>
<dbReference type="InterPro" id="IPR058240">
    <property type="entry name" value="rSAM_sf"/>
</dbReference>
<accession>A0A975B7N6</accession>
<dbReference type="Gene3D" id="3.40.50.12110">
    <property type="match status" value="1"/>
</dbReference>
<dbReference type="SUPFAM" id="SSF102114">
    <property type="entry name" value="Radical SAM enzymes"/>
    <property type="match status" value="1"/>
</dbReference>
<dbReference type="EMBL" id="CP061799">
    <property type="protein sequence ID" value="QTA80434.1"/>
    <property type="molecule type" value="Genomic_DNA"/>
</dbReference>
<dbReference type="GO" id="GO:0042601">
    <property type="term" value="C:endospore-forming forespore"/>
    <property type="evidence" value="ECO:0007669"/>
    <property type="project" value="TreeGrafter"/>
</dbReference>
<dbReference type="KEGG" id="dli:dnl_27380"/>
<dbReference type="AlphaFoldDB" id="A0A975B7N6"/>
<reference evidence="1" key="1">
    <citation type="journal article" date="2021" name="Microb. Physiol.">
        <title>Proteogenomic Insights into the Physiology of Marine, Sulfate-Reducing, Filamentous Desulfonema limicola and Desulfonema magnum.</title>
        <authorList>
            <person name="Schnaars V."/>
            <person name="Wohlbrand L."/>
            <person name="Scheve S."/>
            <person name="Hinrichs C."/>
            <person name="Reinhardt R."/>
            <person name="Rabus R."/>
        </authorList>
    </citation>
    <scope>NUCLEOTIDE SEQUENCE</scope>
    <source>
        <strain evidence="1">5ac10</strain>
    </source>
</reference>
<dbReference type="GO" id="GO:1904047">
    <property type="term" value="F:S-adenosyl-L-methionine binding"/>
    <property type="evidence" value="ECO:0007669"/>
    <property type="project" value="TreeGrafter"/>
</dbReference>
<keyword evidence="2" id="KW-1185">Reference proteome</keyword>
<evidence type="ECO:0000313" key="1">
    <source>
        <dbReference type="EMBL" id="QTA80434.1"/>
    </source>
</evidence>
<protein>
    <recommendedName>
        <fullName evidence="3">DNA photolyase</fullName>
    </recommendedName>
</protein>
<organism evidence="1 2">
    <name type="scientific">Desulfonema limicola</name>
    <dbReference type="NCBI Taxonomy" id="45656"/>
    <lineage>
        <taxon>Bacteria</taxon>
        <taxon>Pseudomonadati</taxon>
        <taxon>Thermodesulfobacteriota</taxon>
        <taxon>Desulfobacteria</taxon>
        <taxon>Desulfobacterales</taxon>
        <taxon>Desulfococcaceae</taxon>
        <taxon>Desulfonema</taxon>
    </lineage>
</organism>
<dbReference type="Gene3D" id="3.80.30.30">
    <property type="match status" value="1"/>
</dbReference>
<sequence>MALSRICIEQSAAQDPQVNSICSRLNLPVQIVQDPRQVYELVLDSDDPVKKGKEILFLTHNQGSFIKKCPGTKCYTCCGYMILHIGTYCNMDCSYCILQSYFHPPVLQYFINQNNMLAELDSVFAQKNIRRMGTGEYTDSMIWEFWTDLAQMLVNKFAAQSYTALELKTKTTAIDKLEHLEHNKKTIMSWSVNTETVIRENERKTASLTARLEAAARCQSWGYPIGFHFDPMVIYPGYQADYKHVVKQIFKYISPANLVWISMGTFRFMPPLKNIIQKRFPGSKIIYGEFISGLDDKMRYFKPLRIDLYKAVYSCIKETAPDVPVYFCMEDDEVWKKSFGFIPSEYKSLPEILDISAINHCQLEFN</sequence>
<dbReference type="PANTHER" id="PTHR37822:SF2">
    <property type="entry name" value="SPORE PHOTOPRODUCT LYASE"/>
    <property type="match status" value="1"/>
</dbReference>
<proteinExistence type="predicted"/>
<dbReference type="Pfam" id="PF20903">
    <property type="entry name" value="SPL"/>
    <property type="match status" value="1"/>
</dbReference>
<dbReference type="Proteomes" id="UP000663720">
    <property type="component" value="Chromosome"/>
</dbReference>
<dbReference type="PANTHER" id="PTHR37822">
    <property type="entry name" value="SPORE PHOTOPRODUCT LYASE-RELATED"/>
    <property type="match status" value="1"/>
</dbReference>
<dbReference type="GO" id="GO:0003913">
    <property type="term" value="F:DNA photolyase activity"/>
    <property type="evidence" value="ECO:0007669"/>
    <property type="project" value="TreeGrafter"/>
</dbReference>
<dbReference type="InterPro" id="IPR049539">
    <property type="entry name" value="SPL"/>
</dbReference>
<dbReference type="GO" id="GO:0051539">
    <property type="term" value="F:4 iron, 4 sulfur cluster binding"/>
    <property type="evidence" value="ECO:0007669"/>
    <property type="project" value="TreeGrafter"/>
</dbReference>
<dbReference type="RefSeq" id="WP_207692082.1">
    <property type="nucleotide sequence ID" value="NZ_CP061799.1"/>
</dbReference>
<evidence type="ECO:0008006" key="3">
    <source>
        <dbReference type="Google" id="ProtNLM"/>
    </source>
</evidence>